<dbReference type="HOGENOM" id="CLU_004169_0_0_1"/>
<keyword evidence="4" id="KW-0378">Hydrolase</keyword>
<keyword evidence="12" id="KW-1185">Reference proteome</keyword>
<dbReference type="SMR" id="B4MX38"/>
<dbReference type="GO" id="GO:0140965">
    <property type="term" value="P:secondary piRNA processing"/>
    <property type="evidence" value="ECO:0007669"/>
    <property type="project" value="EnsemblMetazoa"/>
</dbReference>
<dbReference type="PROSITE" id="PS50103">
    <property type="entry name" value="ZF_C3H1"/>
    <property type="match status" value="1"/>
</dbReference>
<dbReference type="InterPro" id="IPR027417">
    <property type="entry name" value="P-loop_NTPase"/>
</dbReference>
<evidence type="ECO:0000256" key="9">
    <source>
        <dbReference type="SAM" id="MobiDB-lite"/>
    </source>
</evidence>
<dbReference type="GO" id="GO:0070725">
    <property type="term" value="C:Yb body"/>
    <property type="evidence" value="ECO:0007669"/>
    <property type="project" value="EnsemblMetazoa"/>
</dbReference>
<keyword evidence="8" id="KW-0479">Metal-binding</keyword>
<evidence type="ECO:0000256" key="2">
    <source>
        <dbReference type="ARBA" id="ARBA00022737"/>
    </source>
</evidence>
<sequence length="1160" mass="133125">MTDKYEKALVLIDRARIFHSLSNPALAAAQPKPLVVDDPTLPAQQQVVMVLPPEPEPARRGLSNHNRSCGVYKNLESRIRQKRVELVGSQEVANTMDWPAYARRCYATYKITPTPPVRQRAAPVPDTPEALFEDMLMYTEDQHVIVEFLSWNSPKFIRGVICQSKDEEYLVSALDYGFTIKCSAQNLWLLPKEYQMKCLNIKKGCVASVIPLNDTNWSKEALHDFDKKVEESSHLSFLPEYNNLGSTNIQNAMKRFNLHNTMQLLAWPHLMQNTGNSLLLINKPNSGRTWCYLPALCSLVMRKMQHKIHNKNELTLFDSNYLELFVCDDYDRLRLSNAKLLNEVLQQSRSILKFPLLRFVLISQQWHRKVFTKLIKDLAGEALILFGDYLEAAMYGGLTMETVLRRTNDKLTQLVKYIDQHKSKRILIYCKSQQELQYLTKELTEMGQQCIGISEAENQQTHQLLLLTDESSHPEHLIKKNIEVLIHYSMPDSWTKFVFRFHSLMDNIANLLVPTQNTIKVVTHLMLDQSNYHDLSRLMMFFDSHGIAVDKIIQQVVVSYQKEIEMKRPFCPNLLHSGKCNQKQQCDKRHHFLQSDLQGPKGPMEQSGALVRCFVLKVYDPVHMAVRPIEFKPPGSSKWLPAPSSDSQLLMAFALSMAMKSKPHLPLKTGDVCAIHQQGQFKRVRIVDIPQGCPVTVQLMDLGTELLQVKPIELLECDEKFQNAPSLAMDVRLTQLQPTGGETANWTLEAIKWVTNTFKGLNEQEYIQIYVDFAILNVIYASEIAIIEKCQTMRTFVYKLKLRKELLLKGYAQFQENIDHIQIEKYKQQEQNSKPNKLTKPKANEHLEEPLKNVNETTSEININCNSRKSNRISLMLAAINKFILRTESSVQLESEIIQEKHVEPLKVELPVMDSTTQFFNTLIGQLNVENSSIKSNSAQKLINNIFGSTLEKAKVKEELENTLPIPSSEISVTDSAQISTDHTTSALKCIKIAEGAVCPKVKWRQTLGHIDITFEQQVPQYELILQANTLSYSVIKAEPPQRCVLNLLGEVKIVSEQQHGYILHVKLAKLSLVCYWPTLLNSLYAQQHSHWLIYDTERAKSPPQRMGVVLWQRYVRRLDETNDTTDDEDHQGVHQSSDEQIEQGVERCESLFADHYKDF</sequence>
<keyword evidence="8" id="KW-0862">Zinc</keyword>
<dbReference type="EC" id="3.6.4.13" evidence="1"/>
<feature type="domain" description="C3H1-type" evidence="10">
    <location>
        <begin position="565"/>
        <end position="593"/>
    </location>
</feature>
<dbReference type="SUPFAM" id="SSF63748">
    <property type="entry name" value="Tudor/PWWP/MBT"/>
    <property type="match status" value="1"/>
</dbReference>
<accession>B4MX38</accession>
<evidence type="ECO:0000256" key="1">
    <source>
        <dbReference type="ARBA" id="ARBA00012552"/>
    </source>
</evidence>
<keyword evidence="8" id="KW-0863">Zinc-finger</keyword>
<dbReference type="InterPro" id="IPR000571">
    <property type="entry name" value="Znf_CCCH"/>
</dbReference>
<dbReference type="STRING" id="7260.B4MX38"/>
<evidence type="ECO:0000256" key="7">
    <source>
        <dbReference type="ARBA" id="ARBA00047984"/>
    </source>
</evidence>
<gene>
    <name evidence="11" type="primary">Dwil\GK14533</name>
    <name evidence="11" type="ORF">Dwil_GK14533</name>
</gene>
<dbReference type="GO" id="GO:0016787">
    <property type="term" value="F:hydrolase activity"/>
    <property type="evidence" value="ECO:0007669"/>
    <property type="project" value="UniProtKB-KW"/>
</dbReference>
<reference evidence="11 12" key="1">
    <citation type="journal article" date="2007" name="Nature">
        <title>Evolution of genes and genomes on the Drosophila phylogeny.</title>
        <authorList>
            <consortium name="Drosophila 12 Genomes Consortium"/>
            <person name="Clark A.G."/>
            <person name="Eisen M.B."/>
            <person name="Smith D.R."/>
            <person name="Bergman C.M."/>
            <person name="Oliver B."/>
            <person name="Markow T.A."/>
            <person name="Kaufman T.C."/>
            <person name="Kellis M."/>
            <person name="Gelbart W."/>
            <person name="Iyer V.N."/>
            <person name="Pollard D.A."/>
            <person name="Sackton T.B."/>
            <person name="Larracuente A.M."/>
            <person name="Singh N.D."/>
            <person name="Abad J.P."/>
            <person name="Abt D.N."/>
            <person name="Adryan B."/>
            <person name="Aguade M."/>
            <person name="Akashi H."/>
            <person name="Anderson W.W."/>
            <person name="Aquadro C.F."/>
            <person name="Ardell D.H."/>
            <person name="Arguello R."/>
            <person name="Artieri C.G."/>
            <person name="Barbash D.A."/>
            <person name="Barker D."/>
            <person name="Barsanti P."/>
            <person name="Batterham P."/>
            <person name="Batzoglou S."/>
            <person name="Begun D."/>
            <person name="Bhutkar A."/>
            <person name="Blanco E."/>
            <person name="Bosak S.A."/>
            <person name="Bradley R.K."/>
            <person name="Brand A.D."/>
            <person name="Brent M.R."/>
            <person name="Brooks A.N."/>
            <person name="Brown R.H."/>
            <person name="Butlin R.K."/>
            <person name="Caggese C."/>
            <person name="Calvi B.R."/>
            <person name="Bernardo de Carvalho A."/>
            <person name="Caspi A."/>
            <person name="Castrezana S."/>
            <person name="Celniker S.E."/>
            <person name="Chang J.L."/>
            <person name="Chapple C."/>
            <person name="Chatterji S."/>
            <person name="Chinwalla A."/>
            <person name="Civetta A."/>
            <person name="Clifton S.W."/>
            <person name="Comeron J.M."/>
            <person name="Costello J.C."/>
            <person name="Coyne J.A."/>
            <person name="Daub J."/>
            <person name="David R.G."/>
            <person name="Delcher A.L."/>
            <person name="Delehaunty K."/>
            <person name="Do C.B."/>
            <person name="Ebling H."/>
            <person name="Edwards K."/>
            <person name="Eickbush T."/>
            <person name="Evans J.D."/>
            <person name="Filipski A."/>
            <person name="Findeiss S."/>
            <person name="Freyhult E."/>
            <person name="Fulton L."/>
            <person name="Fulton R."/>
            <person name="Garcia A.C."/>
            <person name="Gardiner A."/>
            <person name="Garfield D.A."/>
            <person name="Garvin B.E."/>
            <person name="Gibson G."/>
            <person name="Gilbert D."/>
            <person name="Gnerre S."/>
            <person name="Godfrey J."/>
            <person name="Good R."/>
            <person name="Gotea V."/>
            <person name="Gravely B."/>
            <person name="Greenberg A.J."/>
            <person name="Griffiths-Jones S."/>
            <person name="Gross S."/>
            <person name="Guigo R."/>
            <person name="Gustafson E.A."/>
            <person name="Haerty W."/>
            <person name="Hahn M.W."/>
            <person name="Halligan D.L."/>
            <person name="Halpern A.L."/>
            <person name="Halter G.M."/>
            <person name="Han M.V."/>
            <person name="Heger A."/>
            <person name="Hillier L."/>
            <person name="Hinrichs A.S."/>
            <person name="Holmes I."/>
            <person name="Hoskins R.A."/>
            <person name="Hubisz M.J."/>
            <person name="Hultmark D."/>
            <person name="Huntley M.A."/>
            <person name="Jaffe D.B."/>
            <person name="Jagadeeshan S."/>
            <person name="Jeck W.R."/>
            <person name="Johnson J."/>
            <person name="Jones C.D."/>
            <person name="Jordan W.C."/>
            <person name="Karpen G.H."/>
            <person name="Kataoka E."/>
            <person name="Keightley P.D."/>
            <person name="Kheradpour P."/>
            <person name="Kirkness E.F."/>
            <person name="Koerich L.B."/>
            <person name="Kristiansen K."/>
            <person name="Kudrna D."/>
            <person name="Kulathinal R.J."/>
            <person name="Kumar S."/>
            <person name="Kwok R."/>
            <person name="Lander E."/>
            <person name="Langley C.H."/>
            <person name="Lapoint R."/>
            <person name="Lazzaro B.P."/>
            <person name="Lee S.J."/>
            <person name="Levesque L."/>
            <person name="Li R."/>
            <person name="Lin C.F."/>
            <person name="Lin M.F."/>
            <person name="Lindblad-Toh K."/>
            <person name="Llopart A."/>
            <person name="Long M."/>
            <person name="Low L."/>
            <person name="Lozovsky E."/>
            <person name="Lu J."/>
            <person name="Luo M."/>
            <person name="Machado C.A."/>
            <person name="Makalowski W."/>
            <person name="Marzo M."/>
            <person name="Matsuda M."/>
            <person name="Matzkin L."/>
            <person name="McAllister B."/>
            <person name="McBride C.S."/>
            <person name="McKernan B."/>
            <person name="McKernan K."/>
            <person name="Mendez-Lago M."/>
            <person name="Minx P."/>
            <person name="Mollenhauer M.U."/>
            <person name="Montooth K."/>
            <person name="Mount S.M."/>
            <person name="Mu X."/>
            <person name="Myers E."/>
            <person name="Negre B."/>
            <person name="Newfeld S."/>
            <person name="Nielsen R."/>
            <person name="Noor M.A."/>
            <person name="O'Grady P."/>
            <person name="Pachter L."/>
            <person name="Papaceit M."/>
            <person name="Parisi M.J."/>
            <person name="Parisi M."/>
            <person name="Parts L."/>
            <person name="Pedersen J.S."/>
            <person name="Pesole G."/>
            <person name="Phillippy A.M."/>
            <person name="Ponting C.P."/>
            <person name="Pop M."/>
            <person name="Porcelli D."/>
            <person name="Powell J.R."/>
            <person name="Prohaska S."/>
            <person name="Pruitt K."/>
            <person name="Puig M."/>
            <person name="Quesneville H."/>
            <person name="Ram K.R."/>
            <person name="Rand D."/>
            <person name="Rasmussen M.D."/>
            <person name="Reed L.K."/>
            <person name="Reenan R."/>
            <person name="Reily A."/>
            <person name="Remington K.A."/>
            <person name="Rieger T.T."/>
            <person name="Ritchie M.G."/>
            <person name="Robin C."/>
            <person name="Rogers Y.H."/>
            <person name="Rohde C."/>
            <person name="Rozas J."/>
            <person name="Rubenfield M.J."/>
            <person name="Ruiz A."/>
            <person name="Russo S."/>
            <person name="Salzberg S.L."/>
            <person name="Sanchez-Gracia A."/>
            <person name="Saranga D.J."/>
            <person name="Sato H."/>
            <person name="Schaeffer S.W."/>
            <person name="Schatz M.C."/>
            <person name="Schlenke T."/>
            <person name="Schwartz R."/>
            <person name="Segarra C."/>
            <person name="Singh R.S."/>
            <person name="Sirot L."/>
            <person name="Sirota M."/>
            <person name="Sisneros N.B."/>
            <person name="Smith C.D."/>
            <person name="Smith T.F."/>
            <person name="Spieth J."/>
            <person name="Stage D.E."/>
            <person name="Stark A."/>
            <person name="Stephan W."/>
            <person name="Strausberg R.L."/>
            <person name="Strempel S."/>
            <person name="Sturgill D."/>
            <person name="Sutton G."/>
            <person name="Sutton G.G."/>
            <person name="Tao W."/>
            <person name="Teichmann S."/>
            <person name="Tobari Y.N."/>
            <person name="Tomimura Y."/>
            <person name="Tsolas J.M."/>
            <person name="Valente V.L."/>
            <person name="Venter E."/>
            <person name="Venter J.C."/>
            <person name="Vicario S."/>
            <person name="Vieira F.G."/>
            <person name="Vilella A.J."/>
            <person name="Villasante A."/>
            <person name="Walenz B."/>
            <person name="Wang J."/>
            <person name="Wasserman M."/>
            <person name="Watts T."/>
            <person name="Wilson D."/>
            <person name="Wilson R.K."/>
            <person name="Wing R.A."/>
            <person name="Wolfner M.F."/>
            <person name="Wong A."/>
            <person name="Wong G.K."/>
            <person name="Wu C.I."/>
            <person name="Wu G."/>
            <person name="Yamamoto D."/>
            <person name="Yang H.P."/>
            <person name="Yang S.P."/>
            <person name="Yorke J.A."/>
            <person name="Yoshida K."/>
            <person name="Zdobnov E."/>
            <person name="Zhang P."/>
            <person name="Zhang Y."/>
            <person name="Zimin A.V."/>
            <person name="Baldwin J."/>
            <person name="Abdouelleil A."/>
            <person name="Abdulkadir J."/>
            <person name="Abebe A."/>
            <person name="Abera B."/>
            <person name="Abreu J."/>
            <person name="Acer S.C."/>
            <person name="Aftuck L."/>
            <person name="Alexander A."/>
            <person name="An P."/>
            <person name="Anderson E."/>
            <person name="Anderson S."/>
            <person name="Arachi H."/>
            <person name="Azer M."/>
            <person name="Bachantsang P."/>
            <person name="Barry A."/>
            <person name="Bayul T."/>
            <person name="Berlin A."/>
            <person name="Bessette D."/>
            <person name="Bloom T."/>
            <person name="Blye J."/>
            <person name="Boguslavskiy L."/>
            <person name="Bonnet C."/>
            <person name="Boukhgalter B."/>
            <person name="Bourzgui I."/>
            <person name="Brown A."/>
            <person name="Cahill P."/>
            <person name="Channer S."/>
            <person name="Cheshatsang Y."/>
            <person name="Chuda L."/>
            <person name="Citroen M."/>
            <person name="Collymore A."/>
            <person name="Cooke P."/>
            <person name="Costello M."/>
            <person name="D'Aco K."/>
            <person name="Daza R."/>
            <person name="De Haan G."/>
            <person name="DeGray S."/>
            <person name="DeMaso C."/>
            <person name="Dhargay N."/>
            <person name="Dooley K."/>
            <person name="Dooley E."/>
            <person name="Doricent M."/>
            <person name="Dorje P."/>
            <person name="Dorjee K."/>
            <person name="Dupes A."/>
            <person name="Elong R."/>
            <person name="Falk J."/>
            <person name="Farina A."/>
            <person name="Faro S."/>
            <person name="Ferguson D."/>
            <person name="Fisher S."/>
            <person name="Foley C.D."/>
            <person name="Franke A."/>
            <person name="Friedrich D."/>
            <person name="Gadbois L."/>
            <person name="Gearin G."/>
            <person name="Gearin C.R."/>
            <person name="Giannoukos G."/>
            <person name="Goode T."/>
            <person name="Graham J."/>
            <person name="Grandbois E."/>
            <person name="Grewal S."/>
            <person name="Gyaltsen K."/>
            <person name="Hafez N."/>
            <person name="Hagos B."/>
            <person name="Hall J."/>
            <person name="Henson C."/>
            <person name="Hollinger A."/>
            <person name="Honan T."/>
            <person name="Huard M.D."/>
            <person name="Hughes L."/>
            <person name="Hurhula B."/>
            <person name="Husby M.E."/>
            <person name="Kamat A."/>
            <person name="Kanga B."/>
            <person name="Kashin S."/>
            <person name="Khazanovich D."/>
            <person name="Kisner P."/>
            <person name="Lance K."/>
            <person name="Lara M."/>
            <person name="Lee W."/>
            <person name="Lennon N."/>
            <person name="Letendre F."/>
            <person name="LeVine R."/>
            <person name="Lipovsky A."/>
            <person name="Liu X."/>
            <person name="Liu J."/>
            <person name="Liu S."/>
            <person name="Lokyitsang T."/>
            <person name="Lokyitsang Y."/>
            <person name="Lubonja R."/>
            <person name="Lui A."/>
            <person name="MacDonald P."/>
            <person name="Magnisalis V."/>
            <person name="Maru K."/>
            <person name="Matthews C."/>
            <person name="McCusker W."/>
            <person name="McDonough S."/>
            <person name="Mehta T."/>
            <person name="Meldrim J."/>
            <person name="Meneus L."/>
            <person name="Mihai O."/>
            <person name="Mihalev A."/>
            <person name="Mihova T."/>
            <person name="Mittelman R."/>
            <person name="Mlenga V."/>
            <person name="Montmayeur A."/>
            <person name="Mulrain L."/>
            <person name="Navidi A."/>
            <person name="Naylor J."/>
            <person name="Negash T."/>
            <person name="Nguyen T."/>
            <person name="Nguyen N."/>
            <person name="Nicol R."/>
            <person name="Norbu C."/>
            <person name="Norbu N."/>
            <person name="Novod N."/>
            <person name="O'Neill B."/>
            <person name="Osman S."/>
            <person name="Markiewicz E."/>
            <person name="Oyono O.L."/>
            <person name="Patti C."/>
            <person name="Phunkhang P."/>
            <person name="Pierre F."/>
            <person name="Priest M."/>
            <person name="Raghuraman S."/>
            <person name="Rege F."/>
            <person name="Reyes R."/>
            <person name="Rise C."/>
            <person name="Rogov P."/>
            <person name="Ross K."/>
            <person name="Ryan E."/>
            <person name="Settipalli S."/>
            <person name="Shea T."/>
            <person name="Sherpa N."/>
            <person name="Shi L."/>
            <person name="Shih D."/>
            <person name="Sparrow T."/>
            <person name="Spaulding J."/>
            <person name="Stalker J."/>
            <person name="Stange-Thomann N."/>
            <person name="Stavropoulos S."/>
            <person name="Stone C."/>
            <person name="Strader C."/>
            <person name="Tesfaye S."/>
            <person name="Thomson T."/>
            <person name="Thoulutsang Y."/>
            <person name="Thoulutsang D."/>
            <person name="Topham K."/>
            <person name="Topping I."/>
            <person name="Tsamla T."/>
            <person name="Vassiliev H."/>
            <person name="Vo A."/>
            <person name="Wangchuk T."/>
            <person name="Wangdi T."/>
            <person name="Weiand M."/>
            <person name="Wilkinson J."/>
            <person name="Wilson A."/>
            <person name="Yadav S."/>
            <person name="Young G."/>
            <person name="Yu Q."/>
            <person name="Zembek L."/>
            <person name="Zhong D."/>
            <person name="Zimmer A."/>
            <person name="Zwirko Z."/>
            <person name="Jaffe D.B."/>
            <person name="Alvarez P."/>
            <person name="Brockman W."/>
            <person name="Butler J."/>
            <person name="Chin C."/>
            <person name="Gnerre S."/>
            <person name="Grabherr M."/>
            <person name="Kleber M."/>
            <person name="Mauceli E."/>
            <person name="MacCallum I."/>
        </authorList>
    </citation>
    <scope>NUCLEOTIDE SEQUENCE [LARGE SCALE GENOMIC DNA]</scope>
    <source>
        <strain evidence="12">Tucson 14030-0811.24</strain>
    </source>
</reference>
<evidence type="ECO:0000256" key="6">
    <source>
        <dbReference type="ARBA" id="ARBA00022840"/>
    </source>
</evidence>
<dbReference type="GO" id="GO:0003724">
    <property type="term" value="F:RNA helicase activity"/>
    <property type="evidence" value="ECO:0007669"/>
    <property type="project" value="UniProtKB-EC"/>
</dbReference>
<dbReference type="GO" id="GO:0140990">
    <property type="term" value="P:primary piRNA processing"/>
    <property type="evidence" value="ECO:0007669"/>
    <property type="project" value="EnsemblMetazoa"/>
</dbReference>
<name>B4MX38_DROWI</name>
<dbReference type="EMBL" id="CH963857">
    <property type="protein sequence ID" value="EDW76677.2"/>
    <property type="molecule type" value="Genomic_DNA"/>
</dbReference>
<organism evidence="11 12">
    <name type="scientific">Drosophila willistoni</name>
    <name type="common">Fruit fly</name>
    <dbReference type="NCBI Taxonomy" id="7260"/>
    <lineage>
        <taxon>Eukaryota</taxon>
        <taxon>Metazoa</taxon>
        <taxon>Ecdysozoa</taxon>
        <taxon>Arthropoda</taxon>
        <taxon>Hexapoda</taxon>
        <taxon>Insecta</taxon>
        <taxon>Pterygota</taxon>
        <taxon>Neoptera</taxon>
        <taxon>Endopterygota</taxon>
        <taxon>Diptera</taxon>
        <taxon>Brachycera</taxon>
        <taxon>Muscomorpha</taxon>
        <taxon>Ephydroidea</taxon>
        <taxon>Drosophilidae</taxon>
        <taxon>Drosophila</taxon>
        <taxon>Sophophora</taxon>
    </lineage>
</organism>
<dbReference type="FunCoup" id="B4MX38">
    <property type="interactions" value="5"/>
</dbReference>
<dbReference type="PANTHER" id="PTHR22655:SF2">
    <property type="entry name" value="ATP-DEPENDENT RNA HELICASE TDRD12-RELATED"/>
    <property type="match status" value="1"/>
</dbReference>
<dbReference type="AlphaFoldDB" id="B4MX38"/>
<evidence type="ECO:0000313" key="11">
    <source>
        <dbReference type="EMBL" id="EDW76677.2"/>
    </source>
</evidence>
<dbReference type="Proteomes" id="UP000007798">
    <property type="component" value="Unassembled WGS sequence"/>
</dbReference>
<dbReference type="PANTHER" id="PTHR22655">
    <property type="entry name" value="ATP-DEPENDENT RNA HELICASE TDRD12-RELATED"/>
    <property type="match status" value="1"/>
</dbReference>
<dbReference type="GO" id="GO:0008270">
    <property type="term" value="F:zinc ion binding"/>
    <property type="evidence" value="ECO:0007669"/>
    <property type="project" value="UniProtKB-KW"/>
</dbReference>
<dbReference type="InterPro" id="IPR002999">
    <property type="entry name" value="Tudor"/>
</dbReference>
<evidence type="ECO:0000259" key="10">
    <source>
        <dbReference type="PROSITE" id="PS50103"/>
    </source>
</evidence>
<dbReference type="Gene3D" id="3.40.50.300">
    <property type="entry name" value="P-loop containing nucleotide triphosphate hydrolases"/>
    <property type="match status" value="1"/>
</dbReference>
<dbReference type="Pfam" id="PF00567">
    <property type="entry name" value="TUDOR"/>
    <property type="match status" value="1"/>
</dbReference>
<keyword evidence="6" id="KW-0067">ATP-binding</keyword>
<protein>
    <recommendedName>
        <fullName evidence="1">RNA helicase</fullName>
        <ecNumber evidence="1">3.6.4.13</ecNumber>
    </recommendedName>
</protein>
<dbReference type="GO" id="GO:0042078">
    <property type="term" value="P:germ-line stem cell division"/>
    <property type="evidence" value="ECO:0007669"/>
    <property type="project" value="TreeGrafter"/>
</dbReference>
<evidence type="ECO:0000256" key="3">
    <source>
        <dbReference type="ARBA" id="ARBA00022741"/>
    </source>
</evidence>
<proteinExistence type="predicted"/>
<feature type="region of interest" description="Disordered" evidence="9">
    <location>
        <begin position="1123"/>
        <end position="1142"/>
    </location>
</feature>
<evidence type="ECO:0000256" key="5">
    <source>
        <dbReference type="ARBA" id="ARBA00022806"/>
    </source>
</evidence>
<keyword evidence="3" id="KW-0547">Nucleotide-binding</keyword>
<dbReference type="GO" id="GO:0005524">
    <property type="term" value="F:ATP binding"/>
    <property type="evidence" value="ECO:0007669"/>
    <property type="project" value="UniProtKB-KW"/>
</dbReference>
<feature type="region of interest" description="Disordered" evidence="9">
    <location>
        <begin position="827"/>
        <end position="847"/>
    </location>
</feature>
<comment type="catalytic activity">
    <reaction evidence="7">
        <text>ATP + H2O = ADP + phosphate + H(+)</text>
        <dbReference type="Rhea" id="RHEA:13065"/>
        <dbReference type="ChEBI" id="CHEBI:15377"/>
        <dbReference type="ChEBI" id="CHEBI:15378"/>
        <dbReference type="ChEBI" id="CHEBI:30616"/>
        <dbReference type="ChEBI" id="CHEBI:43474"/>
        <dbReference type="ChEBI" id="CHEBI:456216"/>
        <dbReference type="EC" id="3.6.4.13"/>
    </reaction>
</comment>
<evidence type="ECO:0000313" key="12">
    <source>
        <dbReference type="Proteomes" id="UP000007798"/>
    </source>
</evidence>
<keyword evidence="5" id="KW-0347">Helicase</keyword>
<dbReference type="Gene3D" id="2.30.30.140">
    <property type="match status" value="1"/>
</dbReference>
<dbReference type="InParanoid" id="B4MX38"/>
<keyword evidence="2" id="KW-0677">Repeat</keyword>
<feature type="zinc finger region" description="C3H1-type" evidence="8">
    <location>
        <begin position="565"/>
        <end position="593"/>
    </location>
</feature>
<evidence type="ECO:0000256" key="4">
    <source>
        <dbReference type="ARBA" id="ARBA00022801"/>
    </source>
</evidence>
<dbReference type="GO" id="GO:0005829">
    <property type="term" value="C:cytosol"/>
    <property type="evidence" value="ECO:0007669"/>
    <property type="project" value="EnsemblMetazoa"/>
</dbReference>
<dbReference type="OrthoDB" id="249932at2759"/>
<evidence type="ECO:0000256" key="8">
    <source>
        <dbReference type="PROSITE-ProRule" id="PRU00723"/>
    </source>
</evidence>
<dbReference type="eggNOG" id="KOG0334">
    <property type="taxonomic scope" value="Eukaryota"/>
</dbReference>
<dbReference type="SUPFAM" id="SSF52540">
    <property type="entry name" value="P-loop containing nucleoside triphosphate hydrolases"/>
    <property type="match status" value="1"/>
</dbReference>